<evidence type="ECO:0000313" key="2">
    <source>
        <dbReference type="EMBL" id="KIZ13583.1"/>
    </source>
</evidence>
<evidence type="ECO:0000256" key="1">
    <source>
        <dbReference type="SAM" id="MobiDB-lite"/>
    </source>
</evidence>
<dbReference type="RefSeq" id="WP_044368520.1">
    <property type="nucleotide sequence ID" value="NZ_JRKI01000062.1"/>
</dbReference>
<gene>
    <name evidence="2" type="ORF">SNA_36795</name>
</gene>
<feature type="region of interest" description="Disordered" evidence="1">
    <location>
        <begin position="35"/>
        <end position="75"/>
    </location>
</feature>
<dbReference type="PROSITE" id="PS51257">
    <property type="entry name" value="PROKAR_LIPOPROTEIN"/>
    <property type="match status" value="1"/>
</dbReference>
<sequence>MLHTKSAWLRADAPVAVLALPLALTLTACGGKKDASGAKADAARSGSGKTAQKTSADRAVSSGLKPGQSGTRKFREGSGKLTVTYEIAAQKVYVGTEADAQKLVSDPKDAKGLVAATAFVKYTNKGGGEVTGLPHVDNQAEIYADGRRGGLLIGAAESLPGCEDPVDIDSWKTGQSHVICQTFMIPKGAKSMEVHWAADDADEDPLIWKFAQQG</sequence>
<dbReference type="PATRIC" id="fig|1240678.4.peg.7837"/>
<evidence type="ECO:0000313" key="3">
    <source>
        <dbReference type="Proteomes" id="UP000032458"/>
    </source>
</evidence>
<dbReference type="AlphaFoldDB" id="A0A0D7CBF1"/>
<comment type="caution">
    <text evidence="2">The sequence shown here is derived from an EMBL/GenBank/DDBJ whole genome shotgun (WGS) entry which is preliminary data.</text>
</comment>
<feature type="compositionally biased region" description="Low complexity" evidence="1">
    <location>
        <begin position="37"/>
        <end position="49"/>
    </location>
</feature>
<dbReference type="EMBL" id="JRKI01000062">
    <property type="protein sequence ID" value="KIZ13583.1"/>
    <property type="molecule type" value="Genomic_DNA"/>
</dbReference>
<protein>
    <submittedName>
        <fullName evidence="2">Lipoprotein</fullName>
    </submittedName>
</protein>
<proteinExistence type="predicted"/>
<dbReference type="Proteomes" id="UP000032458">
    <property type="component" value="Unassembled WGS sequence"/>
</dbReference>
<accession>A0A0D7CBF1</accession>
<keyword evidence="2" id="KW-0449">Lipoprotein</keyword>
<reference evidence="2 3" key="1">
    <citation type="submission" date="2014-09" db="EMBL/GenBank/DDBJ databases">
        <title>Draft genome sequence of Streptomyces natalensis ATCC 27448, producer of the antifungal pimaricin.</title>
        <authorList>
            <person name="Mendes M.V."/>
            <person name="Beites T."/>
            <person name="Pires S."/>
            <person name="Santos C.L."/>
            <person name="Moradas-Ferreira P."/>
        </authorList>
    </citation>
    <scope>NUCLEOTIDE SEQUENCE [LARGE SCALE GENOMIC DNA]</scope>
    <source>
        <strain evidence="2 3">ATCC 27448</strain>
    </source>
</reference>
<keyword evidence="3" id="KW-1185">Reference proteome</keyword>
<name>A0A0D7CBF1_9ACTN</name>
<organism evidence="2 3">
    <name type="scientific">Streptomyces natalensis ATCC 27448</name>
    <dbReference type="NCBI Taxonomy" id="1240678"/>
    <lineage>
        <taxon>Bacteria</taxon>
        <taxon>Bacillati</taxon>
        <taxon>Actinomycetota</taxon>
        <taxon>Actinomycetes</taxon>
        <taxon>Kitasatosporales</taxon>
        <taxon>Streptomycetaceae</taxon>
        <taxon>Streptomyces</taxon>
    </lineage>
</organism>